<dbReference type="EMBL" id="MU003500">
    <property type="protein sequence ID" value="KAF2473030.1"/>
    <property type="molecule type" value="Genomic_DNA"/>
</dbReference>
<comment type="caution">
    <text evidence="1">The sequence shown here is derived from an EMBL/GenBank/DDBJ whole genome shotgun (WGS) entry which is preliminary data.</text>
</comment>
<reference evidence="1" key="1">
    <citation type="journal article" date="2020" name="Stud. Mycol.">
        <title>101 Dothideomycetes genomes: a test case for predicting lifestyles and emergence of pathogens.</title>
        <authorList>
            <person name="Haridas S."/>
            <person name="Albert R."/>
            <person name="Binder M."/>
            <person name="Bloem J."/>
            <person name="Labutti K."/>
            <person name="Salamov A."/>
            <person name="Andreopoulos B."/>
            <person name="Baker S."/>
            <person name="Barry K."/>
            <person name="Bills G."/>
            <person name="Bluhm B."/>
            <person name="Cannon C."/>
            <person name="Castanera R."/>
            <person name="Culley D."/>
            <person name="Daum C."/>
            <person name="Ezra D."/>
            <person name="Gonzalez J."/>
            <person name="Henrissat B."/>
            <person name="Kuo A."/>
            <person name="Liang C."/>
            <person name="Lipzen A."/>
            <person name="Lutzoni F."/>
            <person name="Magnuson J."/>
            <person name="Mondo S."/>
            <person name="Nolan M."/>
            <person name="Ohm R."/>
            <person name="Pangilinan J."/>
            <person name="Park H.-J."/>
            <person name="Ramirez L."/>
            <person name="Alfaro M."/>
            <person name="Sun H."/>
            <person name="Tritt A."/>
            <person name="Yoshinaga Y."/>
            <person name="Zwiers L.-H."/>
            <person name="Turgeon B."/>
            <person name="Goodwin S."/>
            <person name="Spatafora J."/>
            <person name="Crous P."/>
            <person name="Grigoriev I."/>
        </authorList>
    </citation>
    <scope>NUCLEOTIDE SEQUENCE</scope>
    <source>
        <strain evidence="1">ATCC 200398</strain>
    </source>
</reference>
<sequence length="605" mass="68101">MATIRILISTSAITVADTSTEDIAWGAWKVVDMGTYGAVKYVHVIEEVADAGSEIDPGPGRRVCVCVLVLLPLKHSNTFQRQAKYTQLHNTLPILLCRPLWIKAECCRPMTTVVALKMVKGKLACELWYCTICMKGRAGDIHRLRCASNIFIQIDFVSILLCRVDGRVFLQGCPPSTSRLARIFSTSTNITSRIKSKQILAKILRKSPATPDFAGMASWKPWTQREEQLGFQGTVAVGSSHGLFSMYKARWFSVSSFLPSFYQLSGSLLPNSYPPIMRFTLNISHNSFPPSFSPSLSPYQHHPTMTPTLPAPHKPPFQTTTSTPPPILPSFNTTAIETDSSTVYPKTAVPHRRTMSILRCHVAKWNMVSREFVCDVQQDCHVSVYRHMNMDERECKNQLDSLLSTILRDHNLDHNHHGNQQNIHPNPKHPTYPNDEIFPSRVGTMVFAQELYWAENVPAGTFTPNFRMLGMELVMVGTCGRERNWNAHVWGETSGSWDMVRAGVGPWRFVVWGYLLNLGEVIEEREDYATITQTSTTHDNNNNLVYLSNSGIQVLRLHTEYGVPTLATTLKFQDIVYEMRVLISMESWREGWADGDGMTEGLVSG</sequence>
<keyword evidence="2" id="KW-1185">Reference proteome</keyword>
<evidence type="ECO:0000313" key="2">
    <source>
        <dbReference type="Proteomes" id="UP000799755"/>
    </source>
</evidence>
<gene>
    <name evidence="1" type="ORF">BDR25DRAFT_352508</name>
</gene>
<organism evidence="1 2">
    <name type="scientific">Lindgomyces ingoldianus</name>
    <dbReference type="NCBI Taxonomy" id="673940"/>
    <lineage>
        <taxon>Eukaryota</taxon>
        <taxon>Fungi</taxon>
        <taxon>Dikarya</taxon>
        <taxon>Ascomycota</taxon>
        <taxon>Pezizomycotina</taxon>
        <taxon>Dothideomycetes</taxon>
        <taxon>Pleosporomycetidae</taxon>
        <taxon>Pleosporales</taxon>
        <taxon>Lindgomycetaceae</taxon>
        <taxon>Lindgomyces</taxon>
    </lineage>
</organism>
<accession>A0ACB6R3Y3</accession>
<evidence type="ECO:0000313" key="1">
    <source>
        <dbReference type="EMBL" id="KAF2473030.1"/>
    </source>
</evidence>
<proteinExistence type="predicted"/>
<dbReference type="Proteomes" id="UP000799755">
    <property type="component" value="Unassembled WGS sequence"/>
</dbReference>
<protein>
    <submittedName>
        <fullName evidence="1">Uncharacterized protein</fullName>
    </submittedName>
</protein>
<name>A0ACB6R3Y3_9PLEO</name>